<protein>
    <submittedName>
        <fullName evidence="8">FtsX-like permease family protein</fullName>
    </submittedName>
</protein>
<evidence type="ECO:0000256" key="6">
    <source>
        <dbReference type="SAM" id="Phobius"/>
    </source>
</evidence>
<keyword evidence="4 6" id="KW-1133">Transmembrane helix</keyword>
<feature type="transmembrane region" description="Helical" evidence="6">
    <location>
        <begin position="409"/>
        <end position="429"/>
    </location>
</feature>
<dbReference type="InterPro" id="IPR038766">
    <property type="entry name" value="Membrane_comp_ABC_pdt"/>
</dbReference>
<dbReference type="Proteomes" id="UP001350748">
    <property type="component" value="Unassembled WGS sequence"/>
</dbReference>
<gene>
    <name evidence="8" type="ORF">V3H18_14685</name>
</gene>
<reference evidence="8 9" key="1">
    <citation type="submission" date="2024-02" db="EMBL/GenBank/DDBJ databases">
        <authorList>
            <person name="Grouzdev D."/>
        </authorList>
    </citation>
    <scope>NUCLEOTIDE SEQUENCE [LARGE SCALE GENOMIC DNA]</scope>
    <source>
        <strain evidence="8 9">9N</strain>
    </source>
</reference>
<evidence type="ECO:0000259" key="7">
    <source>
        <dbReference type="Pfam" id="PF02687"/>
    </source>
</evidence>
<feature type="transmembrane region" description="Helical" evidence="6">
    <location>
        <begin position="368"/>
        <end position="389"/>
    </location>
</feature>
<evidence type="ECO:0000313" key="9">
    <source>
        <dbReference type="Proteomes" id="UP001350748"/>
    </source>
</evidence>
<evidence type="ECO:0000256" key="2">
    <source>
        <dbReference type="ARBA" id="ARBA00022475"/>
    </source>
</evidence>
<dbReference type="PANTHER" id="PTHR30287">
    <property type="entry name" value="MEMBRANE COMPONENT OF PREDICTED ABC SUPERFAMILY METABOLITE UPTAKE TRANSPORTER"/>
    <property type="match status" value="1"/>
</dbReference>
<keyword evidence="5 6" id="KW-0472">Membrane</keyword>
<proteinExistence type="predicted"/>
<organism evidence="8 9">
    <name type="scientific">Methylocystis borbori</name>
    <dbReference type="NCBI Taxonomy" id="3118750"/>
    <lineage>
        <taxon>Bacteria</taxon>
        <taxon>Pseudomonadati</taxon>
        <taxon>Pseudomonadota</taxon>
        <taxon>Alphaproteobacteria</taxon>
        <taxon>Hyphomicrobiales</taxon>
        <taxon>Methylocystaceae</taxon>
        <taxon>Methylocystis</taxon>
    </lineage>
</organism>
<dbReference type="RefSeq" id="WP_332082819.1">
    <property type="nucleotide sequence ID" value="NZ_JAZHYN010000057.1"/>
</dbReference>
<comment type="subcellular location">
    <subcellularLocation>
        <location evidence="1">Cell membrane</location>
        <topology evidence="1">Multi-pass membrane protein</topology>
    </subcellularLocation>
</comment>
<feature type="transmembrane region" description="Helical" evidence="6">
    <location>
        <begin position="274"/>
        <end position="298"/>
    </location>
</feature>
<evidence type="ECO:0000256" key="5">
    <source>
        <dbReference type="ARBA" id="ARBA00023136"/>
    </source>
</evidence>
<feature type="non-terminal residue" evidence="8">
    <location>
        <position position="451"/>
    </location>
</feature>
<dbReference type="PANTHER" id="PTHR30287:SF1">
    <property type="entry name" value="INNER MEMBRANE PROTEIN"/>
    <property type="match status" value="1"/>
</dbReference>
<dbReference type="EMBL" id="JAZHYN010000057">
    <property type="protein sequence ID" value="MEF3367779.1"/>
    <property type="molecule type" value="Genomic_DNA"/>
</dbReference>
<dbReference type="Pfam" id="PF02687">
    <property type="entry name" value="FtsX"/>
    <property type="match status" value="1"/>
</dbReference>
<feature type="domain" description="ABC3 transporter permease C-terminal" evidence="7">
    <location>
        <begin position="278"/>
        <end position="390"/>
    </location>
</feature>
<accession>A0ABU7XKW0</accession>
<dbReference type="InterPro" id="IPR003838">
    <property type="entry name" value="ABC3_permease_C"/>
</dbReference>
<name>A0ABU7XKW0_9HYPH</name>
<feature type="transmembrane region" description="Helical" evidence="6">
    <location>
        <begin position="32"/>
        <end position="52"/>
    </location>
</feature>
<evidence type="ECO:0000256" key="4">
    <source>
        <dbReference type="ARBA" id="ARBA00022989"/>
    </source>
</evidence>
<evidence type="ECO:0000256" key="3">
    <source>
        <dbReference type="ARBA" id="ARBA00022692"/>
    </source>
</evidence>
<evidence type="ECO:0000256" key="1">
    <source>
        <dbReference type="ARBA" id="ARBA00004651"/>
    </source>
</evidence>
<feature type="transmembrane region" description="Helical" evidence="6">
    <location>
        <begin position="318"/>
        <end position="347"/>
    </location>
</feature>
<keyword evidence="9" id="KW-1185">Reference proteome</keyword>
<comment type="caution">
    <text evidence="8">The sequence shown here is derived from an EMBL/GenBank/DDBJ whole genome shotgun (WGS) entry which is preliminary data.</text>
</comment>
<keyword evidence="2" id="KW-1003">Cell membrane</keyword>
<keyword evidence="3 6" id="KW-0812">Transmembrane</keyword>
<evidence type="ECO:0000313" key="8">
    <source>
        <dbReference type="EMBL" id="MEF3367779.1"/>
    </source>
</evidence>
<sequence>MNRATSGATHFRALPFGLRFALRDLLGDPRGFGVFIACIVIGVAAISGVSGLSRSLAQGLAREGRTILGGDASFSQVSREFSPEQRAFFEARGRLSEISLLRAMARRGDGEAALVEIKAVDPATYPAFGAAALEPDMPLAEALGERDGLPGVVVDPLLLARLDMKLGQTVDIGASRFQLRAALRSEPDKLAGGVGFGPRVMMSRAALYGAELVTPGSIVRHVIRVTLNGAPDEEAVKAFSADAERAFPQAGWEKRTRDAVSPQFSRNLDRFAQLLTLVALTALVAGGAGVANAVQGFVERKRAQFAILKALGAEGSRVFAIALAQVLAAASFAILIGLAVGATIPWAGAQALRELADLPVSAALDARGAFFGAAYGLLVVLIFALVPLGRAHETPVAALLRDDTRGARLARYRIGAAIAAIALAGLVMASSFDVKLGAAYVGAAAGAFALL</sequence>